<keyword evidence="3" id="KW-0285">Flavoprotein</keyword>
<dbReference type="InterPro" id="IPR009100">
    <property type="entry name" value="AcylCoA_DH/oxidase_NM_dom_sf"/>
</dbReference>
<dbReference type="PANTHER" id="PTHR10909:SF390">
    <property type="entry name" value="PEROXISOMAL ACYL-COENZYME A OXIDASE 3"/>
    <property type="match status" value="1"/>
</dbReference>
<evidence type="ECO:0000256" key="2">
    <source>
        <dbReference type="ARBA" id="ARBA00005189"/>
    </source>
</evidence>
<dbReference type="GO" id="GO:0033540">
    <property type="term" value="P:fatty acid beta-oxidation using acyl-CoA oxidase"/>
    <property type="evidence" value="ECO:0007669"/>
    <property type="project" value="TreeGrafter"/>
</dbReference>
<dbReference type="GO" id="GO:0016402">
    <property type="term" value="F:pristanoyl-CoA oxidase activity"/>
    <property type="evidence" value="ECO:0007669"/>
    <property type="project" value="TreeGrafter"/>
</dbReference>
<evidence type="ECO:0000256" key="1">
    <source>
        <dbReference type="ARBA" id="ARBA00001974"/>
    </source>
</evidence>
<dbReference type="PANTHER" id="PTHR10909">
    <property type="entry name" value="ELECTRON TRANSPORT OXIDOREDUCTASE"/>
    <property type="match status" value="1"/>
</dbReference>
<dbReference type="GO" id="GO:0055088">
    <property type="term" value="P:lipid homeostasis"/>
    <property type="evidence" value="ECO:0007669"/>
    <property type="project" value="TreeGrafter"/>
</dbReference>
<dbReference type="Gene3D" id="2.40.110.10">
    <property type="entry name" value="Butyryl-CoA Dehydrogenase, subunit A, domain 2"/>
    <property type="match status" value="1"/>
</dbReference>
<evidence type="ECO:0000313" key="6">
    <source>
        <dbReference type="WBParaSite" id="SMUV_0000591901-mRNA-1"/>
    </source>
</evidence>
<accession>A0A0N5AMV0</accession>
<organism evidence="5 6">
    <name type="scientific">Syphacia muris</name>
    <dbReference type="NCBI Taxonomy" id="451379"/>
    <lineage>
        <taxon>Eukaryota</taxon>
        <taxon>Metazoa</taxon>
        <taxon>Ecdysozoa</taxon>
        <taxon>Nematoda</taxon>
        <taxon>Chromadorea</taxon>
        <taxon>Rhabditida</taxon>
        <taxon>Spirurina</taxon>
        <taxon>Oxyuridomorpha</taxon>
        <taxon>Oxyuroidea</taxon>
        <taxon>Oxyuridae</taxon>
        <taxon>Syphacia</taxon>
    </lineage>
</organism>
<dbReference type="WBParaSite" id="SMUV_0000591901-mRNA-1">
    <property type="protein sequence ID" value="SMUV_0000591901-mRNA-1"/>
    <property type="gene ID" value="SMUV_0000591901"/>
</dbReference>
<keyword evidence="4" id="KW-0274">FAD</keyword>
<dbReference type="GO" id="GO:0005504">
    <property type="term" value="F:fatty acid binding"/>
    <property type="evidence" value="ECO:0007669"/>
    <property type="project" value="TreeGrafter"/>
</dbReference>
<evidence type="ECO:0000256" key="3">
    <source>
        <dbReference type="ARBA" id="ARBA00022630"/>
    </source>
</evidence>
<evidence type="ECO:0000313" key="5">
    <source>
        <dbReference type="Proteomes" id="UP000046393"/>
    </source>
</evidence>
<dbReference type="STRING" id="451379.A0A0N5AMV0"/>
<dbReference type="GO" id="GO:0005777">
    <property type="term" value="C:peroxisome"/>
    <property type="evidence" value="ECO:0007669"/>
    <property type="project" value="InterPro"/>
</dbReference>
<comment type="cofactor">
    <cofactor evidence="1">
        <name>FAD</name>
        <dbReference type="ChEBI" id="CHEBI:57692"/>
    </cofactor>
</comment>
<dbReference type="FunFam" id="2.40.110.10:FF:000040">
    <property type="entry name" value="Acyl-coenzyme A oxidase"/>
    <property type="match status" value="1"/>
</dbReference>
<comment type="pathway">
    <text evidence="2">Lipid metabolism.</text>
</comment>
<sequence>MNRVWDLMEVLDTYDQGLSNRYFLSTGVFCLALLTMGTQRHHDLIQKCIDNKVIIKQTMKVFQIIGCFCLTELGHGSNIRDIETECHFENGHFVLNTPNISAIKCWAGNLSYSATHSIVYAQLYINGECKGLHAFSIQIRDVHTLKPLPGITIGDIGEKAGEWNGIENGWMKFDNYKIPLETLLNRTSDVTANGKFIQTNMVTALAMQFSAVIAIRYSAVRTHFTKDKRKCFITV</sequence>
<dbReference type="AlphaFoldDB" id="A0A0N5AMV0"/>
<dbReference type="GO" id="GO:0071949">
    <property type="term" value="F:FAD binding"/>
    <property type="evidence" value="ECO:0007669"/>
    <property type="project" value="InterPro"/>
</dbReference>
<name>A0A0N5AMV0_9BILA</name>
<reference evidence="6" key="1">
    <citation type="submission" date="2017-02" db="UniProtKB">
        <authorList>
            <consortium name="WormBaseParasite"/>
        </authorList>
    </citation>
    <scope>IDENTIFICATION</scope>
</reference>
<protein>
    <submittedName>
        <fullName evidence="6">Acyl-CoA_dh_M domain-containing protein</fullName>
    </submittedName>
</protein>
<proteinExistence type="predicted"/>
<dbReference type="Proteomes" id="UP000046393">
    <property type="component" value="Unplaced"/>
</dbReference>
<keyword evidence="5" id="KW-1185">Reference proteome</keyword>
<evidence type="ECO:0000256" key="4">
    <source>
        <dbReference type="ARBA" id="ARBA00022827"/>
    </source>
</evidence>
<dbReference type="InterPro" id="IPR012258">
    <property type="entry name" value="Acyl-CoA_oxidase"/>
</dbReference>
<dbReference type="SUPFAM" id="SSF56645">
    <property type="entry name" value="Acyl-CoA dehydrogenase NM domain-like"/>
    <property type="match status" value="1"/>
</dbReference>
<dbReference type="InterPro" id="IPR046373">
    <property type="entry name" value="Acyl-CoA_Oxase/DH_mid-dom_sf"/>
</dbReference>